<organism evidence="1 2">
    <name type="scientific">Paramuricea clavata</name>
    <name type="common">Red gorgonian</name>
    <name type="synonym">Violescent sea-whip</name>
    <dbReference type="NCBI Taxonomy" id="317549"/>
    <lineage>
        <taxon>Eukaryota</taxon>
        <taxon>Metazoa</taxon>
        <taxon>Cnidaria</taxon>
        <taxon>Anthozoa</taxon>
        <taxon>Octocorallia</taxon>
        <taxon>Malacalcyonacea</taxon>
        <taxon>Plexauridae</taxon>
        <taxon>Paramuricea</taxon>
    </lineage>
</organism>
<dbReference type="EMBL" id="CACRXK020000141">
    <property type="protein sequence ID" value="CAB3978775.1"/>
    <property type="molecule type" value="Genomic_DNA"/>
</dbReference>
<accession>A0A6S7FGZ1</accession>
<proteinExistence type="predicted"/>
<dbReference type="AlphaFoldDB" id="A0A6S7FGZ1"/>
<sequence>MSAASQPSPVARTQPTLISKTGISSPPASQQLIQSTLNISAKSVDNMSTTTLSKGQGFSRATSDVSLHAKVDMLIQEFKAFKLNSTANSAKGGGTSTILSAIYSKSAGEMAELLLHWPEVKNIIDLVQLCKHIRFFSGDQVQRVLSVLRCDTCFNYIRSKRPTKSHTPSPADVAKKGLGGYSGSLATGLLLTAKKAALYLERVGIKNSID</sequence>
<keyword evidence="2" id="KW-1185">Reference proteome</keyword>
<protein>
    <submittedName>
        <fullName evidence="1">Uncharacterized protein</fullName>
    </submittedName>
</protein>
<reference evidence="1" key="1">
    <citation type="submission" date="2020-04" db="EMBL/GenBank/DDBJ databases">
        <authorList>
            <person name="Alioto T."/>
            <person name="Alioto T."/>
            <person name="Gomez Garrido J."/>
        </authorList>
    </citation>
    <scope>NUCLEOTIDE SEQUENCE</scope>
    <source>
        <strain evidence="1">A484AB</strain>
    </source>
</reference>
<dbReference type="Proteomes" id="UP001152795">
    <property type="component" value="Unassembled WGS sequence"/>
</dbReference>
<comment type="caution">
    <text evidence="1">The sequence shown here is derived from an EMBL/GenBank/DDBJ whole genome shotgun (WGS) entry which is preliminary data.</text>
</comment>
<name>A0A6S7FGZ1_PARCT</name>
<gene>
    <name evidence="1" type="ORF">PACLA_8A086307</name>
</gene>
<evidence type="ECO:0000313" key="2">
    <source>
        <dbReference type="Proteomes" id="UP001152795"/>
    </source>
</evidence>
<evidence type="ECO:0000313" key="1">
    <source>
        <dbReference type="EMBL" id="CAB3978775.1"/>
    </source>
</evidence>